<reference evidence="4" key="1">
    <citation type="submission" date="2015-06" db="EMBL/GenBank/DDBJ databases">
        <authorList>
            <person name="Nguyen H."/>
        </authorList>
    </citation>
    <scope>NUCLEOTIDE SEQUENCE</scope>
    <source>
        <strain evidence="4">DAOM 180753</strain>
    </source>
</reference>
<gene>
    <name evidence="4" type="ORF">VN97_g10348</name>
</gene>
<comment type="caution">
    <text evidence="4">The sequence shown here is derived from an EMBL/GenBank/DDBJ whole genome shotgun (WGS) entry which is preliminary data.</text>
</comment>
<feature type="repeat" description="ANK" evidence="3">
    <location>
        <begin position="240"/>
        <end position="272"/>
    </location>
</feature>
<sequence length="367" mass="40987">MPERILTDLPLEIFWLIVENLECEKDINAVSQVNRGLYNLLNPYLYCINVDNSYNPAIAWGAYHGQEATVRKSIEQGAQTWFTFDEGYSPEPITLAALRGHANIIKLLLDYGADPMYSWENNDDGIESWFIMDWEYFELSSIRDWPPWTAALATDHAEALQVLIEKIGFVPRPRDFFNASKEGCFETLKVLVRACPEWADLAQSNYSTILGLAINASWHNLDIARFLVGSGSPVNHIDANQHTPLAMAADTGNIETVQFLLDRGADPDPDSTPLWPLRFAAERGHVEVSELLLENIDVQSKITGGGYHQFWLLYSAAACGFEKLVRACLDAGCNANGRLYVECCSFSVDATNRSSDGGLCGYPSSWE</sequence>
<dbReference type="Pfam" id="PF12796">
    <property type="entry name" value="Ank_2"/>
    <property type="match status" value="1"/>
</dbReference>
<dbReference type="InterPro" id="IPR002110">
    <property type="entry name" value="Ankyrin_rpt"/>
</dbReference>
<dbReference type="PANTHER" id="PTHR24198:SF165">
    <property type="entry name" value="ANKYRIN REPEAT-CONTAINING PROTEIN-RELATED"/>
    <property type="match status" value="1"/>
</dbReference>
<evidence type="ECO:0000313" key="5">
    <source>
        <dbReference type="Proteomes" id="UP001227192"/>
    </source>
</evidence>
<accession>A0AAI9T9Q7</accession>
<evidence type="ECO:0000256" key="2">
    <source>
        <dbReference type="ARBA" id="ARBA00023043"/>
    </source>
</evidence>
<dbReference type="SUPFAM" id="SSF48403">
    <property type="entry name" value="Ankyrin repeat"/>
    <property type="match status" value="1"/>
</dbReference>
<dbReference type="EMBL" id="LACB01000473">
    <property type="protein sequence ID" value="KAJ9483063.1"/>
    <property type="molecule type" value="Genomic_DNA"/>
</dbReference>
<dbReference type="InterPro" id="IPR036770">
    <property type="entry name" value="Ankyrin_rpt-contain_sf"/>
</dbReference>
<organism evidence="4 5">
    <name type="scientific">Penicillium thymicola</name>
    <dbReference type="NCBI Taxonomy" id="293382"/>
    <lineage>
        <taxon>Eukaryota</taxon>
        <taxon>Fungi</taxon>
        <taxon>Dikarya</taxon>
        <taxon>Ascomycota</taxon>
        <taxon>Pezizomycotina</taxon>
        <taxon>Eurotiomycetes</taxon>
        <taxon>Eurotiomycetidae</taxon>
        <taxon>Eurotiales</taxon>
        <taxon>Aspergillaceae</taxon>
        <taxon>Penicillium</taxon>
    </lineage>
</organism>
<proteinExistence type="predicted"/>
<dbReference type="Proteomes" id="UP001227192">
    <property type="component" value="Unassembled WGS sequence"/>
</dbReference>
<evidence type="ECO:0000256" key="1">
    <source>
        <dbReference type="ARBA" id="ARBA00022737"/>
    </source>
</evidence>
<name>A0AAI9T9Q7_PENTH</name>
<feature type="repeat" description="ANK" evidence="3">
    <location>
        <begin position="88"/>
        <end position="114"/>
    </location>
</feature>
<evidence type="ECO:0000313" key="4">
    <source>
        <dbReference type="EMBL" id="KAJ9483063.1"/>
    </source>
</evidence>
<dbReference type="Pfam" id="PF00023">
    <property type="entry name" value="Ank"/>
    <property type="match status" value="1"/>
</dbReference>
<dbReference type="SMART" id="SM00248">
    <property type="entry name" value="ANK"/>
    <property type="match status" value="5"/>
</dbReference>
<dbReference type="PROSITE" id="PS50297">
    <property type="entry name" value="ANK_REP_REGION"/>
    <property type="match status" value="2"/>
</dbReference>
<protein>
    <submittedName>
        <fullName evidence="4">Uncharacterized protein</fullName>
    </submittedName>
</protein>
<keyword evidence="5" id="KW-1185">Reference proteome</keyword>
<dbReference type="PROSITE" id="PS50088">
    <property type="entry name" value="ANK_REPEAT"/>
    <property type="match status" value="2"/>
</dbReference>
<evidence type="ECO:0000256" key="3">
    <source>
        <dbReference type="PROSITE-ProRule" id="PRU00023"/>
    </source>
</evidence>
<dbReference type="AlphaFoldDB" id="A0AAI9T9Q7"/>
<dbReference type="Gene3D" id="1.25.40.20">
    <property type="entry name" value="Ankyrin repeat-containing domain"/>
    <property type="match status" value="2"/>
</dbReference>
<dbReference type="PANTHER" id="PTHR24198">
    <property type="entry name" value="ANKYRIN REPEAT AND PROTEIN KINASE DOMAIN-CONTAINING PROTEIN"/>
    <property type="match status" value="1"/>
</dbReference>
<keyword evidence="2 3" id="KW-0040">ANK repeat</keyword>
<reference evidence="4" key="2">
    <citation type="journal article" date="2016" name="Fungal Biol.">
        <title>Ochratoxin A production by Penicillium thymicola.</title>
        <authorList>
            <person name="Nguyen H.D.T."/>
            <person name="McMullin D.R."/>
            <person name="Ponomareva E."/>
            <person name="Riley R."/>
            <person name="Pomraning K.R."/>
            <person name="Baker S.E."/>
            <person name="Seifert K.A."/>
        </authorList>
    </citation>
    <scope>NUCLEOTIDE SEQUENCE</scope>
    <source>
        <strain evidence="4">DAOM 180753</strain>
    </source>
</reference>
<keyword evidence="1" id="KW-0677">Repeat</keyword>